<evidence type="ECO:0000256" key="1">
    <source>
        <dbReference type="SAM" id="MobiDB-lite"/>
    </source>
</evidence>
<protein>
    <submittedName>
        <fullName evidence="2">Uncharacterized protein</fullName>
    </submittedName>
</protein>
<comment type="caution">
    <text evidence="2">The sequence shown here is derived from an EMBL/GenBank/DDBJ whole genome shotgun (WGS) entry which is preliminary data.</text>
</comment>
<dbReference type="Proteomes" id="UP000316727">
    <property type="component" value="Unassembled WGS sequence"/>
</dbReference>
<feature type="region of interest" description="Disordered" evidence="1">
    <location>
        <begin position="1"/>
        <end position="22"/>
    </location>
</feature>
<dbReference type="AlphaFoldDB" id="A0A501W6H2"/>
<organism evidence="2 3">
    <name type="scientific">Pontibacter mangrovi</name>
    <dbReference type="NCBI Taxonomy" id="2589816"/>
    <lineage>
        <taxon>Bacteria</taxon>
        <taxon>Pseudomonadati</taxon>
        <taxon>Bacteroidota</taxon>
        <taxon>Cytophagia</taxon>
        <taxon>Cytophagales</taxon>
        <taxon>Hymenobacteraceae</taxon>
        <taxon>Pontibacter</taxon>
    </lineage>
</organism>
<proteinExistence type="predicted"/>
<keyword evidence="3" id="KW-1185">Reference proteome</keyword>
<reference evidence="2 3" key="1">
    <citation type="submission" date="2019-06" db="EMBL/GenBank/DDBJ databases">
        <title>A novel bacterium of genus Pontibacter, isolated from marine sediment.</title>
        <authorList>
            <person name="Huang H."/>
            <person name="Mo K."/>
            <person name="Hu Y."/>
        </authorList>
    </citation>
    <scope>NUCLEOTIDE SEQUENCE [LARGE SCALE GENOMIC DNA]</scope>
    <source>
        <strain evidence="2 3">HB172049</strain>
    </source>
</reference>
<evidence type="ECO:0000313" key="3">
    <source>
        <dbReference type="Proteomes" id="UP000316727"/>
    </source>
</evidence>
<accession>A0A501W6H2</accession>
<sequence length="70" mass="8196">MNKLRSYPTWQADTDKGTGGDSASAEIYNFRWRLCIYDLLVISHTELHSHTLMPTHTFGQKKKLHKMELF</sequence>
<dbReference type="RefSeq" id="WP_140620912.1">
    <property type="nucleotide sequence ID" value="NZ_VFRQ01000003.1"/>
</dbReference>
<evidence type="ECO:0000313" key="2">
    <source>
        <dbReference type="EMBL" id="TPE44888.1"/>
    </source>
</evidence>
<dbReference type="EMBL" id="VFRQ01000003">
    <property type="protein sequence ID" value="TPE44888.1"/>
    <property type="molecule type" value="Genomic_DNA"/>
</dbReference>
<gene>
    <name evidence="2" type="ORF">FJM65_07665</name>
</gene>
<name>A0A501W6H2_9BACT</name>